<dbReference type="SUPFAM" id="SSF53335">
    <property type="entry name" value="S-adenosyl-L-methionine-dependent methyltransferases"/>
    <property type="match status" value="1"/>
</dbReference>
<name>A0A1Q9LP18_9PSEU</name>
<dbReference type="AlphaFoldDB" id="A0A1Q9LP18"/>
<dbReference type="RefSeq" id="WP_075974682.1">
    <property type="nucleotide sequence ID" value="NZ_MKQR01000009.1"/>
</dbReference>
<dbReference type="PANTHER" id="PTHR34203:SF13">
    <property type="entry name" value="EXPRESSED PROTEIN"/>
    <property type="match status" value="1"/>
</dbReference>
<dbReference type="Gene3D" id="3.40.50.150">
    <property type="entry name" value="Vaccinia Virus protein VP39"/>
    <property type="match status" value="1"/>
</dbReference>
<evidence type="ECO:0000259" key="1">
    <source>
        <dbReference type="Pfam" id="PF05050"/>
    </source>
</evidence>
<keyword evidence="3" id="KW-1185">Reference proteome</keyword>
<sequence>MSDISLVELSREFKCYAPTDPDGYYIELRFVYSEILDGDTYAQEIDRLPEDALVLDIGANVGMFSLGVKAARPGATVLAFEPMPRTLLALEKNLELHGAEDVTVYPTALGTEEDSSATFTFYPQAPANSTRYPEQKTLLIPLLETAMRLEVPVTTLSSVLARRPERGTIDLVKIDVEGAELEVLRGLSEQDWARIEAFVIEVHDVNGLLDDVCSLLTEHGYAVSPDRAPLIPEDQDMFLVHARRPVSGGN</sequence>
<dbReference type="STRING" id="1193682.BJP25_16195"/>
<dbReference type="Pfam" id="PF05050">
    <property type="entry name" value="Methyltransf_21"/>
    <property type="match status" value="1"/>
</dbReference>
<dbReference type="NCBIfam" id="TIGR01444">
    <property type="entry name" value="fkbM_fam"/>
    <property type="match status" value="1"/>
</dbReference>
<gene>
    <name evidence="2" type="ORF">BJP25_16195</name>
</gene>
<dbReference type="PANTHER" id="PTHR34203">
    <property type="entry name" value="METHYLTRANSFERASE, FKBM FAMILY PROTEIN"/>
    <property type="match status" value="1"/>
</dbReference>
<evidence type="ECO:0000313" key="3">
    <source>
        <dbReference type="Proteomes" id="UP000186040"/>
    </source>
</evidence>
<dbReference type="OrthoDB" id="424472at2"/>
<accession>A0A1Q9LP18</accession>
<dbReference type="EMBL" id="MKQR01000009">
    <property type="protein sequence ID" value="OLR93782.1"/>
    <property type="molecule type" value="Genomic_DNA"/>
</dbReference>
<evidence type="ECO:0000313" key="2">
    <source>
        <dbReference type="EMBL" id="OLR93782.1"/>
    </source>
</evidence>
<dbReference type="Proteomes" id="UP000186040">
    <property type="component" value="Unassembled WGS sequence"/>
</dbReference>
<organism evidence="2 3">
    <name type="scientific">Actinokineospora bangkokensis</name>
    <dbReference type="NCBI Taxonomy" id="1193682"/>
    <lineage>
        <taxon>Bacteria</taxon>
        <taxon>Bacillati</taxon>
        <taxon>Actinomycetota</taxon>
        <taxon>Actinomycetes</taxon>
        <taxon>Pseudonocardiales</taxon>
        <taxon>Pseudonocardiaceae</taxon>
        <taxon>Actinokineospora</taxon>
    </lineage>
</organism>
<dbReference type="InterPro" id="IPR006342">
    <property type="entry name" value="FkbM_mtfrase"/>
</dbReference>
<feature type="domain" description="Methyltransferase FkbM" evidence="1">
    <location>
        <begin position="56"/>
        <end position="221"/>
    </location>
</feature>
<comment type="caution">
    <text evidence="2">The sequence shown here is derived from an EMBL/GenBank/DDBJ whole genome shotgun (WGS) entry which is preliminary data.</text>
</comment>
<reference evidence="2 3" key="1">
    <citation type="submission" date="2016-10" db="EMBL/GenBank/DDBJ databases">
        <title>The Draft Genome Sequence of Actinokineospora bangkokensis 44EHWT reveals the biosynthetic pathway of antifungal compounds Thailandins with unusual extender unit butylmalonyl-CoA.</title>
        <authorList>
            <person name="Greule A."/>
            <person name="Intra B."/>
            <person name="Flemming S."/>
            <person name="Rommel M.G."/>
            <person name="Panbangred W."/>
            <person name="Bechthold A."/>
        </authorList>
    </citation>
    <scope>NUCLEOTIDE SEQUENCE [LARGE SCALE GENOMIC DNA]</scope>
    <source>
        <strain evidence="2 3">44EHW</strain>
    </source>
</reference>
<proteinExistence type="predicted"/>
<protein>
    <recommendedName>
        <fullName evidence="1">Methyltransferase FkbM domain-containing protein</fullName>
    </recommendedName>
</protein>
<dbReference type="InterPro" id="IPR029063">
    <property type="entry name" value="SAM-dependent_MTases_sf"/>
</dbReference>
<dbReference type="InterPro" id="IPR052514">
    <property type="entry name" value="SAM-dependent_MTase"/>
</dbReference>